<proteinExistence type="predicted"/>
<feature type="transmembrane region" description="Helical" evidence="5">
    <location>
        <begin position="312"/>
        <end position="332"/>
    </location>
</feature>
<keyword evidence="8" id="KW-1185">Reference proteome</keyword>
<name>A0ABS1JGS3_9BACL</name>
<dbReference type="Gene3D" id="3.40.1710.10">
    <property type="entry name" value="abc type-2 transporter like domain"/>
    <property type="match status" value="1"/>
</dbReference>
<evidence type="ECO:0000259" key="6">
    <source>
        <dbReference type="Pfam" id="PF12698"/>
    </source>
</evidence>
<feature type="domain" description="ABC-2 type transporter transmembrane" evidence="6">
    <location>
        <begin position="21"/>
        <end position="380"/>
    </location>
</feature>
<accession>A0ABS1JGS3</accession>
<dbReference type="Pfam" id="PF12698">
    <property type="entry name" value="ABC2_membrane_3"/>
    <property type="match status" value="1"/>
</dbReference>
<organism evidence="7 8">
    <name type="scientific">Tumebacillus amylolyticus</name>
    <dbReference type="NCBI Taxonomy" id="2801339"/>
    <lineage>
        <taxon>Bacteria</taxon>
        <taxon>Bacillati</taxon>
        <taxon>Bacillota</taxon>
        <taxon>Bacilli</taxon>
        <taxon>Bacillales</taxon>
        <taxon>Alicyclobacillaceae</taxon>
        <taxon>Tumebacillus</taxon>
    </lineage>
</organism>
<evidence type="ECO:0000313" key="7">
    <source>
        <dbReference type="EMBL" id="MBL0389474.1"/>
    </source>
</evidence>
<reference evidence="7 8" key="1">
    <citation type="submission" date="2021-01" db="EMBL/GenBank/DDBJ databases">
        <title>Tumebacillus sp. strain ITR2 16S ribosomal RNA gene Genome sequencing and assembly.</title>
        <authorList>
            <person name="Kang M."/>
        </authorList>
    </citation>
    <scope>NUCLEOTIDE SEQUENCE [LARGE SCALE GENOMIC DNA]</scope>
    <source>
        <strain evidence="7 8">ITR2</strain>
    </source>
</reference>
<keyword evidence="4 5" id="KW-0472">Membrane</keyword>
<feature type="transmembrane region" description="Helical" evidence="5">
    <location>
        <begin position="180"/>
        <end position="201"/>
    </location>
</feature>
<gene>
    <name evidence="7" type="ORF">JJB07_23270</name>
</gene>
<evidence type="ECO:0000256" key="5">
    <source>
        <dbReference type="SAM" id="Phobius"/>
    </source>
</evidence>
<dbReference type="EMBL" id="JAEQNB010000014">
    <property type="protein sequence ID" value="MBL0389474.1"/>
    <property type="molecule type" value="Genomic_DNA"/>
</dbReference>
<feature type="transmembrane region" description="Helical" evidence="5">
    <location>
        <begin position="365"/>
        <end position="386"/>
    </location>
</feature>
<feature type="transmembrane region" description="Helical" evidence="5">
    <location>
        <begin position="272"/>
        <end position="300"/>
    </location>
</feature>
<feature type="transmembrane region" description="Helical" evidence="5">
    <location>
        <begin position="22"/>
        <end position="44"/>
    </location>
</feature>
<sequence length="395" mass="42451">MKRGWWIVFRKEIKELASDRKMWLGSILLPLLLMPCLMLLIAKLQAGAAEDAKKNITVALIGHNARVEQAITKVPDVHVVKESDPMQALKNGDVRAVVTIDELFDQQVQAETPATVSIAYDPSNQKSEVAHGVVQGALQGLGQEMAAERLTKLQIPVEAITPLDVKSVDASDDNQKAGSALGFIVPLLLVLSCVTGAMPVATDLMAGEKERGTLEALLTAPVNARQVLTGKLFTVSAMSFVSALVSTLAMVGTMKNMPRITGNQDASFSLSFLSAGDVGLILGALFFLAIMFGALMLGVSSLAKTYKEAQTYLAPFMIVAMVPVYATMMLSAQEIPVQYFLLPVLNVTALMKEVLYGVLDLTHVLMVFGSSVVFAVLAVLVTSKLFRRESLIVKG</sequence>
<comment type="caution">
    <text evidence="7">The sequence shown here is derived from an EMBL/GenBank/DDBJ whole genome shotgun (WGS) entry which is preliminary data.</text>
</comment>
<evidence type="ECO:0000256" key="3">
    <source>
        <dbReference type="ARBA" id="ARBA00022989"/>
    </source>
</evidence>
<evidence type="ECO:0000313" key="8">
    <source>
        <dbReference type="Proteomes" id="UP000602284"/>
    </source>
</evidence>
<keyword evidence="2 5" id="KW-0812">Transmembrane</keyword>
<protein>
    <submittedName>
        <fullName evidence="7">ABC transporter permease</fullName>
    </submittedName>
</protein>
<dbReference type="PANTHER" id="PTHR43471:SF3">
    <property type="entry name" value="ABC TRANSPORTER PERMEASE PROTEIN NATB"/>
    <property type="match status" value="1"/>
</dbReference>
<feature type="transmembrane region" description="Helical" evidence="5">
    <location>
        <begin position="232"/>
        <end position="251"/>
    </location>
</feature>
<dbReference type="InterPro" id="IPR013525">
    <property type="entry name" value="ABC2_TM"/>
</dbReference>
<dbReference type="RefSeq" id="WP_201638465.1">
    <property type="nucleotide sequence ID" value="NZ_JAEQNB010000014.1"/>
</dbReference>
<keyword evidence="3 5" id="KW-1133">Transmembrane helix</keyword>
<evidence type="ECO:0000256" key="1">
    <source>
        <dbReference type="ARBA" id="ARBA00004141"/>
    </source>
</evidence>
<evidence type="ECO:0000256" key="2">
    <source>
        <dbReference type="ARBA" id="ARBA00022692"/>
    </source>
</evidence>
<evidence type="ECO:0000256" key="4">
    <source>
        <dbReference type="ARBA" id="ARBA00023136"/>
    </source>
</evidence>
<dbReference type="Proteomes" id="UP000602284">
    <property type="component" value="Unassembled WGS sequence"/>
</dbReference>
<dbReference type="PANTHER" id="PTHR43471">
    <property type="entry name" value="ABC TRANSPORTER PERMEASE"/>
    <property type="match status" value="1"/>
</dbReference>
<comment type="subcellular location">
    <subcellularLocation>
        <location evidence="1">Membrane</location>
        <topology evidence="1">Multi-pass membrane protein</topology>
    </subcellularLocation>
</comment>